<gene>
    <name evidence="2" type="ORF">PJU73_06185</name>
</gene>
<dbReference type="EMBL" id="CP116766">
    <property type="protein sequence ID" value="WCL70949.1"/>
    <property type="molecule type" value="Genomic_DNA"/>
</dbReference>
<evidence type="ECO:0000256" key="1">
    <source>
        <dbReference type="SAM" id="Phobius"/>
    </source>
</evidence>
<reference evidence="2 3" key="1">
    <citation type="submission" date="2023-01" db="EMBL/GenBank/DDBJ databases">
        <authorList>
            <person name="Yang C."/>
        </authorList>
    </citation>
    <scope>NUCLEOTIDE SEQUENCE [LARGE SCALE GENOMIC DNA]</scope>
    <source>
        <strain evidence="2 3">ZJ106</strain>
    </source>
</reference>
<feature type="transmembrane region" description="Helical" evidence="1">
    <location>
        <begin position="28"/>
        <end position="44"/>
    </location>
</feature>
<protein>
    <submittedName>
        <fullName evidence="2">Uncharacterized protein</fullName>
    </submittedName>
</protein>
<keyword evidence="1" id="KW-0472">Membrane</keyword>
<organism evidence="2 3">
    <name type="scientific">Neisseria lisongii</name>
    <dbReference type="NCBI Taxonomy" id="2912188"/>
    <lineage>
        <taxon>Bacteria</taxon>
        <taxon>Pseudomonadati</taxon>
        <taxon>Pseudomonadota</taxon>
        <taxon>Betaproteobacteria</taxon>
        <taxon>Neisseriales</taxon>
        <taxon>Neisseriaceae</taxon>
        <taxon>Neisseria</taxon>
    </lineage>
</organism>
<accession>A0ABY7RH84</accession>
<name>A0ABY7RH84_9NEIS</name>
<keyword evidence="3" id="KW-1185">Reference proteome</keyword>
<dbReference type="Proteomes" id="UP001221268">
    <property type="component" value="Chromosome"/>
</dbReference>
<dbReference type="RefSeq" id="WP_237091945.1">
    <property type="nucleotide sequence ID" value="NZ_CP116766.1"/>
</dbReference>
<keyword evidence="1" id="KW-1133">Transmembrane helix</keyword>
<keyword evidence="1" id="KW-0812">Transmembrane</keyword>
<sequence>MDCTCFDDKTDIEPNQTRKKIMTKVNQALLSVTLLALSAVGFAAENDWRPAPEYDFTVENSKASYMINLNPKYISFENAKFKDGSTIPTLIFTYGITYTPPLADGQDASIYIEQHSCSSESGKSGFSKTRHYEKHYTSDKVSKWDFHAPKWEKDTSAMNTFAQKACRNWANRKK</sequence>
<evidence type="ECO:0000313" key="2">
    <source>
        <dbReference type="EMBL" id="WCL70949.1"/>
    </source>
</evidence>
<proteinExistence type="predicted"/>
<evidence type="ECO:0000313" key="3">
    <source>
        <dbReference type="Proteomes" id="UP001221268"/>
    </source>
</evidence>